<evidence type="ECO:0000313" key="3">
    <source>
        <dbReference type="Proteomes" id="UP000296468"/>
    </source>
</evidence>
<dbReference type="Proteomes" id="UP001227386">
    <property type="component" value="Chromosome"/>
</dbReference>
<dbReference type="AlphaFoldDB" id="A0A4P7PL27"/>
<evidence type="ECO:0000313" key="4">
    <source>
        <dbReference type="Proteomes" id="UP001227386"/>
    </source>
</evidence>
<dbReference type="EMBL" id="CP035088">
    <property type="protein sequence ID" value="QBZ91013.1"/>
    <property type="molecule type" value="Genomic_DNA"/>
</dbReference>
<dbReference type="Proteomes" id="UP000296468">
    <property type="component" value="Chromosome"/>
</dbReference>
<dbReference type="KEGG" id="pvk:EPZ47_20655"/>
<dbReference type="EMBL" id="CP123771">
    <property type="protein sequence ID" value="WGO91943.1"/>
    <property type="molecule type" value="Genomic_DNA"/>
</dbReference>
<reference evidence="1" key="3">
    <citation type="submission" date="2019-01" db="EMBL/GenBank/DDBJ databases">
        <authorList>
            <person name="Zhang L."/>
        </authorList>
    </citation>
    <scope>NUCLEOTIDE SEQUENCE</scope>
    <source>
        <strain evidence="1">11K1</strain>
    </source>
</reference>
<reference evidence="1 3" key="2">
    <citation type="journal article" date="2019" name="Front. Microbiol.">
        <title>In silico and Genetic Analyses of Cyclic Lipopeptide Synthetic Gene Clusters in Pseudomonas sp. 11K1.</title>
        <authorList>
            <person name="Zhao H."/>
            <person name="Liu Y.P."/>
            <person name="Zhang L.Q."/>
        </authorList>
    </citation>
    <scope>NUCLEOTIDE SEQUENCE [LARGE SCALE GENOMIC DNA]</scope>
    <source>
        <strain evidence="1 3">11K1</strain>
    </source>
</reference>
<name>A0A4P7PL27_9PSED</name>
<reference evidence="2 4" key="1">
    <citation type="journal article" date="2012" name="Appl. Soil Ecol.">
        <title>Isolation and characterization of new plant growth-promoting bacterial endophytes.</title>
        <authorList>
            <person name="Rashid S."/>
            <person name="Charles T.C."/>
            <person name="Glick B.R."/>
        </authorList>
    </citation>
    <scope>NUCLEOTIDE SEQUENCE [LARGE SCALE GENOMIC DNA]</scope>
    <source>
        <strain evidence="2 4">YsS1</strain>
    </source>
</reference>
<evidence type="ECO:0000313" key="1">
    <source>
        <dbReference type="EMBL" id="QBZ91013.1"/>
    </source>
</evidence>
<gene>
    <name evidence="1" type="ORF">EPZ47_20655</name>
    <name evidence="2" type="ORF">QCD61_19815</name>
</gene>
<organism evidence="1 3">
    <name type="scientific">Pseudomonas viciae</name>
    <dbReference type="NCBI Taxonomy" id="2505979"/>
    <lineage>
        <taxon>Bacteria</taxon>
        <taxon>Pseudomonadati</taxon>
        <taxon>Pseudomonadota</taxon>
        <taxon>Gammaproteobacteria</taxon>
        <taxon>Pseudomonadales</taxon>
        <taxon>Pseudomonadaceae</taxon>
        <taxon>Pseudomonas</taxon>
    </lineage>
</organism>
<keyword evidence="4" id="KW-1185">Reference proteome</keyword>
<accession>A0A4P7PL27</accession>
<evidence type="ECO:0000313" key="2">
    <source>
        <dbReference type="EMBL" id="WGO91943.1"/>
    </source>
</evidence>
<dbReference type="OrthoDB" id="6884759at2"/>
<reference evidence="2" key="4">
    <citation type="submission" date="2023-04" db="EMBL/GenBank/DDBJ databases">
        <authorList>
            <person name="Charles T.C."/>
            <person name="Cheng J."/>
            <person name="Lynch M."/>
            <person name="Van Dyk A."/>
        </authorList>
    </citation>
    <scope>NUCLEOTIDE SEQUENCE</scope>
    <source>
        <strain evidence="2">YsS1</strain>
    </source>
</reference>
<sequence length="112" mass="12447">MPDALTPQALSPLELPIVFTPGAWQRAVMLEHSDHPENLLLDRLSNVLRAVFETRQAYPHESYVVFEFIQVASAAGPQPDTLLQLSLSLFHEPDQPDALLIALAGDHPHYQA</sequence>
<dbReference type="RefSeq" id="WP_135846494.1">
    <property type="nucleotide sequence ID" value="NZ_CP035088.1"/>
</dbReference>
<proteinExistence type="predicted"/>
<protein>
    <submittedName>
        <fullName evidence="1">Uncharacterized protein</fullName>
    </submittedName>
</protein>